<protein>
    <recommendedName>
        <fullName evidence="3">BZIP domain-containing protein</fullName>
    </recommendedName>
</protein>
<feature type="region of interest" description="Disordered" evidence="2">
    <location>
        <begin position="599"/>
        <end position="618"/>
    </location>
</feature>
<dbReference type="SMART" id="SM00338">
    <property type="entry name" value="BRLZ"/>
    <property type="match status" value="1"/>
</dbReference>
<organism evidence="4 5">
    <name type="scientific">Coccomyxa subellipsoidea</name>
    <dbReference type="NCBI Taxonomy" id="248742"/>
    <lineage>
        <taxon>Eukaryota</taxon>
        <taxon>Viridiplantae</taxon>
        <taxon>Chlorophyta</taxon>
        <taxon>core chlorophytes</taxon>
        <taxon>Trebouxiophyceae</taxon>
        <taxon>Trebouxiophyceae incertae sedis</taxon>
        <taxon>Coccomyxaceae</taxon>
        <taxon>Coccomyxa</taxon>
    </lineage>
</organism>
<feature type="region of interest" description="Disordered" evidence="2">
    <location>
        <begin position="162"/>
        <end position="188"/>
    </location>
</feature>
<reference evidence="4 5" key="1">
    <citation type="journal article" date="2024" name="Nat. Commun.">
        <title>Phylogenomics reveals the evolutionary origins of lichenization in chlorophyte algae.</title>
        <authorList>
            <person name="Puginier C."/>
            <person name="Libourel C."/>
            <person name="Otte J."/>
            <person name="Skaloud P."/>
            <person name="Haon M."/>
            <person name="Grisel S."/>
            <person name="Petersen M."/>
            <person name="Berrin J.G."/>
            <person name="Delaux P.M."/>
            <person name="Dal Grande F."/>
            <person name="Keller J."/>
        </authorList>
    </citation>
    <scope>NUCLEOTIDE SEQUENCE [LARGE SCALE GENOMIC DNA]</scope>
    <source>
        <strain evidence="4 5">SAG 216-7</strain>
    </source>
</reference>
<feature type="compositionally biased region" description="Basic and acidic residues" evidence="2">
    <location>
        <begin position="352"/>
        <end position="365"/>
    </location>
</feature>
<feature type="compositionally biased region" description="Basic and acidic residues" evidence="2">
    <location>
        <begin position="374"/>
        <end position="389"/>
    </location>
</feature>
<evidence type="ECO:0000259" key="3">
    <source>
        <dbReference type="PROSITE" id="PS50217"/>
    </source>
</evidence>
<feature type="compositionally biased region" description="Polar residues" evidence="2">
    <location>
        <begin position="277"/>
        <end position="294"/>
    </location>
</feature>
<gene>
    <name evidence="4" type="ORF">WJX75_006718</name>
</gene>
<evidence type="ECO:0000313" key="4">
    <source>
        <dbReference type="EMBL" id="KAK9906718.1"/>
    </source>
</evidence>
<sequence>MYVGQDAAMEQATPLIQGTIIHVQLATEAAADPQVVSSEGAPGCVLLLTSEPMKSLGWLGDPCLLLTCSLRSNEVPANKGQTRIYPSRLAPSSCRRAVPFALECSPRARSYMPCSADTCIMGPAYWSGCGSEQPARSAAVAAIRCTRAQSCAHAALGAGPTCAGDAPEDDPSISAATSSPPLPSDRTIPRMPSFPDIPTYQQHSLPRPVSAESNFSAAASSPSTYMTQVGPIDGHGSLKPGSMRLVTTGLRTSTALAEPLFAGQDVQRSLRSRGVGESTTGTGQGTAPESTSPRQHGRILRSRSGTTSVKDEEMQEAGPDSPGVFRSLRRRPQPNYAQAAGESESDATSASKSEEDRRNSAEQKKSQRGRKRRTEPIVVEREDGTKEEVSPQVYRRLRRRVTNRLSARRMRQKRAEERETIAAETQKLQQENAELRARMAELEGANRALAREAYGWRSRCEQPAGQPLGSTQQQQQLGAPARLLSPFPTPNPTAEKRAQSLPVPQQGAPEAPQQVRSMSPGGFDSFTLAAEYPSLHMLSPLSQQTPLFNRHQQPSAAGVQHTPLSLQSFEGPMGAQSRQLSTGSPAAMAYYASMAGLQPGASPSELQSTPEHEQLRSGQAGVQYGSHLHLRSSPYSISELQRLPPHHRREGGPSLMSPRHFSAPNLSQGSMDLYQQRSHLPSDNPALASSAFGQQGGLEARGSFGVEASGSYGQPGLQARASYGQQSSPRSLQFARAPGAASGEEEQKRSSAPAALQQAQEAFGMAFRDGVPSSPPRQLSQWALPPGSGRE</sequence>
<name>A0ABR2YKP9_9CHLO</name>
<comment type="caution">
    <text evidence="4">The sequence shown here is derived from an EMBL/GenBank/DDBJ whole genome shotgun (WGS) entry which is preliminary data.</text>
</comment>
<dbReference type="Proteomes" id="UP001491310">
    <property type="component" value="Unassembled WGS sequence"/>
</dbReference>
<feature type="region of interest" description="Disordered" evidence="2">
    <location>
        <begin position="267"/>
        <end position="391"/>
    </location>
</feature>
<feature type="coiled-coil region" evidence="1">
    <location>
        <begin position="407"/>
        <end position="452"/>
    </location>
</feature>
<dbReference type="EMBL" id="JALJOT010000010">
    <property type="protein sequence ID" value="KAK9906718.1"/>
    <property type="molecule type" value="Genomic_DNA"/>
</dbReference>
<feature type="region of interest" description="Disordered" evidence="2">
    <location>
        <begin position="644"/>
        <end position="667"/>
    </location>
</feature>
<dbReference type="CDD" id="cd14686">
    <property type="entry name" value="bZIP"/>
    <property type="match status" value="1"/>
</dbReference>
<dbReference type="SUPFAM" id="SSF57959">
    <property type="entry name" value="Leucine zipper domain"/>
    <property type="match status" value="1"/>
</dbReference>
<evidence type="ECO:0000256" key="1">
    <source>
        <dbReference type="SAM" id="Coils"/>
    </source>
</evidence>
<dbReference type="InterPro" id="IPR046347">
    <property type="entry name" value="bZIP_sf"/>
</dbReference>
<dbReference type="Gene3D" id="1.20.5.170">
    <property type="match status" value="1"/>
</dbReference>
<evidence type="ECO:0000313" key="5">
    <source>
        <dbReference type="Proteomes" id="UP001491310"/>
    </source>
</evidence>
<feature type="domain" description="BZIP" evidence="3">
    <location>
        <begin position="395"/>
        <end position="443"/>
    </location>
</feature>
<accession>A0ABR2YKP9</accession>
<keyword evidence="5" id="KW-1185">Reference proteome</keyword>
<feature type="region of interest" description="Disordered" evidence="2">
    <location>
        <begin position="701"/>
        <end position="791"/>
    </location>
</feature>
<dbReference type="InterPro" id="IPR004827">
    <property type="entry name" value="bZIP"/>
</dbReference>
<evidence type="ECO:0000256" key="2">
    <source>
        <dbReference type="SAM" id="MobiDB-lite"/>
    </source>
</evidence>
<proteinExistence type="predicted"/>
<keyword evidence="1" id="KW-0175">Coiled coil</keyword>
<dbReference type="PROSITE" id="PS50217">
    <property type="entry name" value="BZIP"/>
    <property type="match status" value="1"/>
</dbReference>
<feature type="region of interest" description="Disordered" evidence="2">
    <location>
        <begin position="482"/>
        <end position="522"/>
    </location>
</feature>